<dbReference type="SUPFAM" id="SSF47413">
    <property type="entry name" value="lambda repressor-like DNA-binding domains"/>
    <property type="match status" value="1"/>
</dbReference>
<dbReference type="Pfam" id="PF13443">
    <property type="entry name" value="HTH_26"/>
    <property type="match status" value="1"/>
</dbReference>
<evidence type="ECO:0000259" key="1">
    <source>
        <dbReference type="Pfam" id="PF13443"/>
    </source>
</evidence>
<gene>
    <name evidence="2" type="ORF">Pla8534_30040</name>
</gene>
<dbReference type="KEGG" id="lcre:Pla8534_30040"/>
<evidence type="ECO:0000313" key="2">
    <source>
        <dbReference type="EMBL" id="QDU95192.1"/>
    </source>
</evidence>
<dbReference type="RefSeq" id="WP_145053957.1">
    <property type="nucleotide sequence ID" value="NZ_CP036433.1"/>
</dbReference>
<organism evidence="2 3">
    <name type="scientific">Lignipirellula cremea</name>
    <dbReference type="NCBI Taxonomy" id="2528010"/>
    <lineage>
        <taxon>Bacteria</taxon>
        <taxon>Pseudomonadati</taxon>
        <taxon>Planctomycetota</taxon>
        <taxon>Planctomycetia</taxon>
        <taxon>Pirellulales</taxon>
        <taxon>Pirellulaceae</taxon>
        <taxon>Lignipirellula</taxon>
    </lineage>
</organism>
<dbReference type="AlphaFoldDB" id="A0A518DTM3"/>
<evidence type="ECO:0000313" key="3">
    <source>
        <dbReference type="Proteomes" id="UP000317648"/>
    </source>
</evidence>
<dbReference type="OrthoDB" id="284931at2"/>
<dbReference type="GO" id="GO:0003677">
    <property type="term" value="F:DNA binding"/>
    <property type="evidence" value="ECO:0007669"/>
    <property type="project" value="InterPro"/>
</dbReference>
<dbReference type="InterPro" id="IPR010982">
    <property type="entry name" value="Lambda_DNA-bd_dom_sf"/>
</dbReference>
<dbReference type="Gene3D" id="1.10.260.40">
    <property type="entry name" value="lambda repressor-like DNA-binding domains"/>
    <property type="match status" value="1"/>
</dbReference>
<dbReference type="Proteomes" id="UP000317648">
    <property type="component" value="Chromosome"/>
</dbReference>
<protein>
    <recommendedName>
        <fullName evidence="1">HTH cro/C1-type domain-containing protein</fullName>
    </recommendedName>
</protein>
<dbReference type="EMBL" id="CP036433">
    <property type="protein sequence ID" value="QDU95192.1"/>
    <property type="molecule type" value="Genomic_DNA"/>
</dbReference>
<accession>A0A518DTM3</accession>
<feature type="domain" description="HTH cro/C1-type" evidence="1">
    <location>
        <begin position="15"/>
        <end position="64"/>
    </location>
</feature>
<reference evidence="2 3" key="1">
    <citation type="submission" date="2019-02" db="EMBL/GenBank/DDBJ databases">
        <title>Deep-cultivation of Planctomycetes and their phenomic and genomic characterization uncovers novel biology.</title>
        <authorList>
            <person name="Wiegand S."/>
            <person name="Jogler M."/>
            <person name="Boedeker C."/>
            <person name="Pinto D."/>
            <person name="Vollmers J."/>
            <person name="Rivas-Marin E."/>
            <person name="Kohn T."/>
            <person name="Peeters S.H."/>
            <person name="Heuer A."/>
            <person name="Rast P."/>
            <person name="Oberbeckmann S."/>
            <person name="Bunk B."/>
            <person name="Jeske O."/>
            <person name="Meyerdierks A."/>
            <person name="Storesund J.E."/>
            <person name="Kallscheuer N."/>
            <person name="Luecker S."/>
            <person name="Lage O.M."/>
            <person name="Pohl T."/>
            <person name="Merkel B.J."/>
            <person name="Hornburger P."/>
            <person name="Mueller R.-W."/>
            <person name="Bruemmer F."/>
            <person name="Labrenz M."/>
            <person name="Spormann A.M."/>
            <person name="Op den Camp H."/>
            <person name="Overmann J."/>
            <person name="Amann R."/>
            <person name="Jetten M.S.M."/>
            <person name="Mascher T."/>
            <person name="Medema M.H."/>
            <person name="Devos D.P."/>
            <person name="Kaster A.-K."/>
            <person name="Ovreas L."/>
            <person name="Rohde M."/>
            <person name="Galperin M.Y."/>
            <person name="Jogler C."/>
        </authorList>
    </citation>
    <scope>NUCLEOTIDE SEQUENCE [LARGE SCALE GENOMIC DNA]</scope>
    <source>
        <strain evidence="2 3">Pla85_3_4</strain>
    </source>
</reference>
<sequence>MAKPKQTTLADQFRQAIDQSGQTRYRIAQATGIDESALAKFYNGHRGLTLENLERLFEHLELQIVSKRQPKPKQEGQ</sequence>
<proteinExistence type="predicted"/>
<dbReference type="InterPro" id="IPR001387">
    <property type="entry name" value="Cro/C1-type_HTH"/>
</dbReference>
<keyword evidence="3" id="KW-1185">Reference proteome</keyword>
<name>A0A518DTM3_9BACT</name>